<dbReference type="PaxDb" id="4081-Solyc01g017870.1.1"/>
<feature type="chain" id="PRO_5018746224" description="Defensin-like protein" evidence="1">
    <location>
        <begin position="25"/>
        <end position="88"/>
    </location>
</feature>
<keyword evidence="1" id="KW-0732">Signal</keyword>
<dbReference type="Proteomes" id="UP000004994">
    <property type="component" value="Chromosome 1"/>
</dbReference>
<reference evidence="2" key="1">
    <citation type="journal article" date="2012" name="Nature">
        <title>The tomato genome sequence provides insights into fleshy fruit evolution.</title>
        <authorList>
            <consortium name="Tomato Genome Consortium"/>
        </authorList>
    </citation>
    <scope>NUCLEOTIDE SEQUENCE [LARGE SCALE GENOMIC DNA]</scope>
    <source>
        <strain evidence="2">cv. Heinz 1706</strain>
    </source>
</reference>
<dbReference type="InParanoid" id="A0A3Q7ECZ7"/>
<keyword evidence="3" id="KW-1185">Reference proteome</keyword>
<feature type="signal peptide" evidence="1">
    <location>
        <begin position="1"/>
        <end position="24"/>
    </location>
</feature>
<dbReference type="Gramene" id="Solyc01g017870.2.1">
    <property type="protein sequence ID" value="Solyc01g017870.2.1"/>
    <property type="gene ID" value="Solyc01g017870.2"/>
</dbReference>
<dbReference type="OMA" id="PRNCNTQ"/>
<accession>A0A3Q7ECZ7</accession>
<dbReference type="EnsemblPlants" id="Solyc01g017870.2.1">
    <property type="protein sequence ID" value="Solyc01g017870.2.1"/>
    <property type="gene ID" value="Solyc01g017870.2"/>
</dbReference>
<evidence type="ECO:0008006" key="4">
    <source>
        <dbReference type="Google" id="ProtNLM"/>
    </source>
</evidence>
<evidence type="ECO:0000313" key="3">
    <source>
        <dbReference type="Proteomes" id="UP000004994"/>
    </source>
</evidence>
<proteinExistence type="predicted"/>
<dbReference type="AlphaFoldDB" id="A0A3Q7ECZ7"/>
<reference evidence="2" key="2">
    <citation type="submission" date="2019-01" db="UniProtKB">
        <authorList>
            <consortium name="EnsemblPlants"/>
        </authorList>
    </citation>
    <scope>IDENTIFICATION</scope>
    <source>
        <strain evidence="2">cv. Heinz 1706</strain>
    </source>
</reference>
<organism evidence="2">
    <name type="scientific">Solanum lycopersicum</name>
    <name type="common">Tomato</name>
    <name type="synonym">Lycopersicon esculentum</name>
    <dbReference type="NCBI Taxonomy" id="4081"/>
    <lineage>
        <taxon>Eukaryota</taxon>
        <taxon>Viridiplantae</taxon>
        <taxon>Streptophyta</taxon>
        <taxon>Embryophyta</taxon>
        <taxon>Tracheophyta</taxon>
        <taxon>Spermatophyta</taxon>
        <taxon>Magnoliopsida</taxon>
        <taxon>eudicotyledons</taxon>
        <taxon>Gunneridae</taxon>
        <taxon>Pentapetalae</taxon>
        <taxon>asterids</taxon>
        <taxon>lamiids</taxon>
        <taxon>Solanales</taxon>
        <taxon>Solanaceae</taxon>
        <taxon>Solanoideae</taxon>
        <taxon>Solaneae</taxon>
        <taxon>Solanum</taxon>
        <taxon>Solanum subgen. Lycopersicon</taxon>
    </lineage>
</organism>
<protein>
    <recommendedName>
        <fullName evidence="4">Defensin-like protein</fullName>
    </recommendedName>
</protein>
<sequence length="88" mass="9489">MKNFSTLAVFVFSLFIILVTTTKGAKVCLFSFEVPQPCDSNNCNIQCKQQFGAKPPGAVKGPLLGGNCIGENCFCSFCCKEKCADLHS</sequence>
<name>A0A3Q7ECZ7_SOLLC</name>
<evidence type="ECO:0000313" key="2">
    <source>
        <dbReference type="EnsemblPlants" id="Solyc01g017870.2.1"/>
    </source>
</evidence>
<evidence type="ECO:0000256" key="1">
    <source>
        <dbReference type="SAM" id="SignalP"/>
    </source>
</evidence>